<dbReference type="Proteomes" id="UP000827260">
    <property type="component" value="Segment"/>
</dbReference>
<dbReference type="EMBL" id="MZ334522">
    <property type="protein sequence ID" value="UBF22782.1"/>
    <property type="molecule type" value="Genomic_DNA"/>
</dbReference>
<accession>A0AAE8XYU5</accession>
<evidence type="ECO:0000313" key="1">
    <source>
        <dbReference type="EMBL" id="UBF22782.1"/>
    </source>
</evidence>
<organism evidence="1 2">
    <name type="scientific">Halorubrum tailed virus 27</name>
    <dbReference type="NCBI Taxonomy" id="2878008"/>
    <lineage>
        <taxon>Viruses</taxon>
        <taxon>Duplodnaviria</taxon>
        <taxon>Heunggongvirae</taxon>
        <taxon>Uroviricota</taxon>
        <taxon>Caudoviricetes</taxon>
        <taxon>Thumleimavirales</taxon>
        <taxon>Hafunaviridae</taxon>
        <taxon>Minorvirus</taxon>
        <taxon>Minorvirus thailandense</taxon>
        <taxon>Minorvirus HRTV27</taxon>
    </lineage>
</organism>
<sequence length="68" mass="7627">MSKCDFCGHLALNGKRVARNYEEGGYKEYRGPAGPTSDLACRNCAKATLNDDEDAWDEMDRRILAQTK</sequence>
<reference evidence="1" key="1">
    <citation type="submission" date="2021-05" db="EMBL/GenBank/DDBJ databases">
        <title>Diversity, taxonomy and evolution of archaeal viruses of the class Caudoviricetes.</title>
        <authorList>
            <person name="Liu Y."/>
            <person name="Demina T.A."/>
            <person name="Roux S."/>
            <person name="Aiewsakun P."/>
            <person name="Kazlauskas D."/>
            <person name="Simmonds P."/>
            <person name="Prangishvili D."/>
            <person name="Oksanen H.M."/>
            <person name="Krupovic M."/>
        </authorList>
    </citation>
    <scope>NUCLEOTIDE SEQUENCE</scope>
    <source>
        <strain evidence="1">HRTV-27/27</strain>
    </source>
</reference>
<protein>
    <submittedName>
        <fullName evidence="1">Uncharacterized protein</fullName>
    </submittedName>
</protein>
<evidence type="ECO:0000313" key="2">
    <source>
        <dbReference type="Proteomes" id="UP000827260"/>
    </source>
</evidence>
<gene>
    <name evidence="1" type="ORF">HRTV-27_gp89</name>
</gene>
<proteinExistence type="predicted"/>
<name>A0AAE8XYU5_9CAUD</name>
<keyword evidence="2" id="KW-1185">Reference proteome</keyword>